<dbReference type="InterPro" id="IPR011010">
    <property type="entry name" value="DNA_brk_join_enz"/>
</dbReference>
<dbReference type="SUPFAM" id="SSF56349">
    <property type="entry name" value="DNA breaking-rejoining enzymes"/>
    <property type="match status" value="1"/>
</dbReference>
<reference evidence="1" key="1">
    <citation type="journal article" date="2019" name="bioRxiv">
        <title>The Genome of the Zebra Mussel, Dreissena polymorpha: A Resource for Invasive Species Research.</title>
        <authorList>
            <person name="McCartney M.A."/>
            <person name="Auch B."/>
            <person name="Kono T."/>
            <person name="Mallez S."/>
            <person name="Zhang Y."/>
            <person name="Obille A."/>
            <person name="Becker A."/>
            <person name="Abrahante J.E."/>
            <person name="Garbe J."/>
            <person name="Badalamenti J.P."/>
            <person name="Herman A."/>
            <person name="Mangelson H."/>
            <person name="Liachko I."/>
            <person name="Sullivan S."/>
            <person name="Sone E.D."/>
            <person name="Koren S."/>
            <person name="Silverstein K.A.T."/>
            <person name="Beckman K.B."/>
            <person name="Gohl D.M."/>
        </authorList>
    </citation>
    <scope>NUCLEOTIDE SEQUENCE</scope>
    <source>
        <strain evidence="1">Duluth1</strain>
        <tissue evidence="1">Whole animal</tissue>
    </source>
</reference>
<dbReference type="GO" id="GO:0003677">
    <property type="term" value="F:DNA binding"/>
    <property type="evidence" value="ECO:0007669"/>
    <property type="project" value="InterPro"/>
</dbReference>
<protein>
    <submittedName>
        <fullName evidence="1">Uncharacterized protein</fullName>
    </submittedName>
</protein>
<comment type="caution">
    <text evidence="1">The sequence shown here is derived from an EMBL/GenBank/DDBJ whole genome shotgun (WGS) entry which is preliminary data.</text>
</comment>
<keyword evidence="2" id="KW-1185">Reference proteome</keyword>
<sequence length="54" mass="6032">MGVNKLDKVAKVMAEKGNLQEKHSNHSGRKTMVTQQLQNNVAQNYVAQLSGHRN</sequence>
<proteinExistence type="predicted"/>
<dbReference type="Proteomes" id="UP000828390">
    <property type="component" value="Unassembled WGS sequence"/>
</dbReference>
<dbReference type="EMBL" id="JAIWYP010000010">
    <property type="protein sequence ID" value="KAH3749848.1"/>
    <property type="molecule type" value="Genomic_DNA"/>
</dbReference>
<dbReference type="AlphaFoldDB" id="A0A9D4DJ09"/>
<evidence type="ECO:0000313" key="1">
    <source>
        <dbReference type="EMBL" id="KAH3749848.1"/>
    </source>
</evidence>
<organism evidence="1 2">
    <name type="scientific">Dreissena polymorpha</name>
    <name type="common">Zebra mussel</name>
    <name type="synonym">Mytilus polymorpha</name>
    <dbReference type="NCBI Taxonomy" id="45954"/>
    <lineage>
        <taxon>Eukaryota</taxon>
        <taxon>Metazoa</taxon>
        <taxon>Spiralia</taxon>
        <taxon>Lophotrochozoa</taxon>
        <taxon>Mollusca</taxon>
        <taxon>Bivalvia</taxon>
        <taxon>Autobranchia</taxon>
        <taxon>Heteroconchia</taxon>
        <taxon>Euheterodonta</taxon>
        <taxon>Imparidentia</taxon>
        <taxon>Neoheterodontei</taxon>
        <taxon>Myida</taxon>
        <taxon>Dreissenoidea</taxon>
        <taxon>Dreissenidae</taxon>
        <taxon>Dreissena</taxon>
    </lineage>
</organism>
<name>A0A9D4DJ09_DREPO</name>
<gene>
    <name evidence="1" type="ORF">DPMN_184363</name>
</gene>
<accession>A0A9D4DJ09</accession>
<evidence type="ECO:0000313" key="2">
    <source>
        <dbReference type="Proteomes" id="UP000828390"/>
    </source>
</evidence>
<reference evidence="1" key="2">
    <citation type="submission" date="2020-11" db="EMBL/GenBank/DDBJ databases">
        <authorList>
            <person name="McCartney M.A."/>
            <person name="Auch B."/>
            <person name="Kono T."/>
            <person name="Mallez S."/>
            <person name="Becker A."/>
            <person name="Gohl D.M."/>
            <person name="Silverstein K.A.T."/>
            <person name="Koren S."/>
            <person name="Bechman K.B."/>
            <person name="Herman A."/>
            <person name="Abrahante J.E."/>
            <person name="Garbe J."/>
        </authorList>
    </citation>
    <scope>NUCLEOTIDE SEQUENCE</scope>
    <source>
        <strain evidence="1">Duluth1</strain>
        <tissue evidence="1">Whole animal</tissue>
    </source>
</reference>